<protein>
    <submittedName>
        <fullName evidence="1">Outer membrane protein HopH</fullName>
    </submittedName>
</protein>
<accession>K7YA21</accession>
<dbReference type="AlphaFoldDB" id="K7YA21"/>
<evidence type="ECO:0000313" key="1">
    <source>
        <dbReference type="EMBL" id="AFX89918.1"/>
    </source>
</evidence>
<dbReference type="KEGG" id="hpyk:HPAKL86_04585"/>
<name>K7YA21_HELPX</name>
<dbReference type="Proteomes" id="UP000010078">
    <property type="component" value="Chromosome"/>
</dbReference>
<dbReference type="EMBL" id="CP003476">
    <property type="protein sequence ID" value="AFX89918.1"/>
    <property type="molecule type" value="Genomic_DNA"/>
</dbReference>
<gene>
    <name evidence="1" type="ORF">HPAKL86_04585</name>
</gene>
<dbReference type="PRINTS" id="PR01776">
    <property type="entry name" value="HPOMPFAMILY"/>
</dbReference>
<dbReference type="InterPro" id="IPR002718">
    <property type="entry name" value="OMP_Helicobacter"/>
</dbReference>
<dbReference type="HOGENOM" id="CLU_086619_0_0_7"/>
<dbReference type="Pfam" id="PF01856">
    <property type="entry name" value="HP_OMP"/>
    <property type="match status" value="1"/>
</dbReference>
<sequence>MSVSEKSLARQALNYVNEQYPYSWMKTDSIKEIIRNVENALNSKKIATRHTENIGALMADFSFGYKYFLGKKKAIGFRHALFLSGEFGLNDSSDSSPFSSKLSLNHPNVKVNAFILPYGFTTDLLINWTNDKLDREYGAKNRAPLADFVGGSGSMLTAAIRSIPEGRVALRSSGLVIGMELGASTWFSSSNFNLFRQIKNRTIFQLSGKFGVRWNTEEYLDYGDHRTFVRGFGVELGVKVPAFNVNYYRDGDGNQLEYKRMVSGYLNVTYNFKNKD</sequence>
<proteinExistence type="predicted"/>
<dbReference type="PATRIC" id="fig|1055532.3.peg.941"/>
<organism evidence="1 2">
    <name type="scientific">Helicobacter pylori Aklavik86</name>
    <dbReference type="NCBI Taxonomy" id="1055532"/>
    <lineage>
        <taxon>Bacteria</taxon>
        <taxon>Pseudomonadati</taxon>
        <taxon>Campylobacterota</taxon>
        <taxon>Epsilonproteobacteria</taxon>
        <taxon>Campylobacterales</taxon>
        <taxon>Helicobacteraceae</taxon>
        <taxon>Helicobacter</taxon>
    </lineage>
</organism>
<evidence type="ECO:0000313" key="2">
    <source>
        <dbReference type="Proteomes" id="UP000010078"/>
    </source>
</evidence>
<reference evidence="1 2" key="1">
    <citation type="journal article" date="2015" name="Genome Announc.">
        <title>Complete Genome Sequences of Two Helicobacter pylori Strains from a Canadian Arctic Aboriginal Community.</title>
        <authorList>
            <person name="Kersulyte D."/>
            <person name="Bertoli M.T."/>
            <person name="Tamma S."/>
            <person name="Keelan M."/>
            <person name="Munday R."/>
            <person name="Geary J."/>
            <person name="Veldhuyzen van Zanten S."/>
            <person name="Goodman K.J."/>
            <person name="Berg D.E."/>
        </authorList>
    </citation>
    <scope>NUCLEOTIDE SEQUENCE [LARGE SCALE GENOMIC DNA]</scope>
    <source>
        <strain evidence="1">Aklavik86</strain>
    </source>
</reference>